<keyword evidence="2" id="KW-1185">Reference proteome</keyword>
<reference evidence="2" key="1">
    <citation type="journal article" date="2023" name="Int. J. Syst. Evol. Microbiol.">
        <title>Mesoterricola silvestris gen. nov., sp. nov., Mesoterricola sediminis sp. nov., Geothrix oryzae sp. nov., Geothrix edaphica sp. nov., Geothrix rubra sp. nov., and Geothrix limicola sp. nov., six novel members of Acidobacteriota isolated from soils.</title>
        <authorList>
            <person name="Itoh H."/>
            <person name="Sugisawa Y."/>
            <person name="Mise K."/>
            <person name="Xu Z."/>
            <person name="Kuniyasu M."/>
            <person name="Ushijima N."/>
            <person name="Kawano K."/>
            <person name="Kobayashi E."/>
            <person name="Shiratori Y."/>
            <person name="Masuda Y."/>
            <person name="Senoo K."/>
        </authorList>
    </citation>
    <scope>NUCLEOTIDE SEQUENCE [LARGE SCALE GENOMIC DNA]</scope>
    <source>
        <strain evidence="2">W79</strain>
    </source>
</reference>
<dbReference type="EMBL" id="AP027080">
    <property type="protein sequence ID" value="BDU72928.1"/>
    <property type="molecule type" value="Genomic_DNA"/>
</dbReference>
<dbReference type="Proteomes" id="UP001238179">
    <property type="component" value="Chromosome"/>
</dbReference>
<evidence type="ECO:0000313" key="2">
    <source>
        <dbReference type="Proteomes" id="UP001238179"/>
    </source>
</evidence>
<protein>
    <submittedName>
        <fullName evidence="1">Uncharacterized protein</fullName>
    </submittedName>
</protein>
<dbReference type="AlphaFoldDB" id="A0AA48GYY1"/>
<gene>
    <name evidence="1" type="ORF">METEAL_21020</name>
</gene>
<organism evidence="1 2">
    <name type="scientific">Mesoterricola silvestris</name>
    <dbReference type="NCBI Taxonomy" id="2927979"/>
    <lineage>
        <taxon>Bacteria</taxon>
        <taxon>Pseudomonadati</taxon>
        <taxon>Acidobacteriota</taxon>
        <taxon>Holophagae</taxon>
        <taxon>Holophagales</taxon>
        <taxon>Holophagaceae</taxon>
        <taxon>Mesoterricola</taxon>
    </lineage>
</organism>
<proteinExistence type="predicted"/>
<accession>A0AA48GYY1</accession>
<sequence length="78" mass="8775">MFKEGQKVAWTSQSGGYVKDKVGVVAQVVPAKGYPDRDRFLHLYKSAGVGLCRDHESYVVLVGKRPYWPRVSHLKAVK</sequence>
<evidence type="ECO:0000313" key="1">
    <source>
        <dbReference type="EMBL" id="BDU72928.1"/>
    </source>
</evidence>
<dbReference type="KEGG" id="msil:METEAL_21020"/>
<name>A0AA48GYY1_9BACT</name>